<evidence type="ECO:0000313" key="8">
    <source>
        <dbReference type="EMBL" id="WUR15875.1"/>
    </source>
</evidence>
<protein>
    <recommendedName>
        <fullName evidence="7">UPF0761 membrane protein E7V67_012440</fullName>
    </recommendedName>
</protein>
<comment type="caution">
    <text evidence="7">Lacks conserved residue(s) required for the propagation of feature annotation.</text>
</comment>
<evidence type="ECO:0000256" key="1">
    <source>
        <dbReference type="ARBA" id="ARBA00004651"/>
    </source>
</evidence>
<proteinExistence type="inferred from homology"/>
<accession>A0ABZ1UT36</accession>
<dbReference type="InterPro" id="IPR023679">
    <property type="entry name" value="UPF0761_bac"/>
</dbReference>
<evidence type="ECO:0000256" key="3">
    <source>
        <dbReference type="ARBA" id="ARBA00022519"/>
    </source>
</evidence>
<dbReference type="HAMAP" id="MF_00672">
    <property type="entry name" value="UPF0761"/>
    <property type="match status" value="1"/>
</dbReference>
<dbReference type="PANTHER" id="PTHR30213:SF0">
    <property type="entry name" value="UPF0761 MEMBRANE PROTEIN YIHY"/>
    <property type="match status" value="1"/>
</dbReference>
<feature type="transmembrane region" description="Helical" evidence="7">
    <location>
        <begin position="199"/>
        <end position="219"/>
    </location>
</feature>
<keyword evidence="3" id="KW-0997">Cell inner membrane</keyword>
<name>A0ABZ1UT36_9BURK</name>
<keyword evidence="9" id="KW-1185">Reference proteome</keyword>
<evidence type="ECO:0000313" key="9">
    <source>
        <dbReference type="Proteomes" id="UP000321323"/>
    </source>
</evidence>
<feature type="transmembrane region" description="Helical" evidence="7">
    <location>
        <begin position="122"/>
        <end position="141"/>
    </location>
</feature>
<dbReference type="Pfam" id="PF03631">
    <property type="entry name" value="Virul_fac_BrkB"/>
    <property type="match status" value="1"/>
</dbReference>
<dbReference type="EMBL" id="CP136508">
    <property type="protein sequence ID" value="WUR15875.1"/>
    <property type="molecule type" value="Genomic_DNA"/>
</dbReference>
<feature type="transmembrane region" description="Helical" evidence="7">
    <location>
        <begin position="161"/>
        <end position="179"/>
    </location>
</feature>
<gene>
    <name evidence="8" type="ORF">E7V67_012440</name>
</gene>
<keyword evidence="5 7" id="KW-1133">Transmembrane helix</keyword>
<feature type="transmembrane region" description="Helical" evidence="7">
    <location>
        <begin position="55"/>
        <end position="81"/>
    </location>
</feature>
<evidence type="ECO:0000256" key="4">
    <source>
        <dbReference type="ARBA" id="ARBA00022692"/>
    </source>
</evidence>
<evidence type="ECO:0000256" key="6">
    <source>
        <dbReference type="ARBA" id="ARBA00023136"/>
    </source>
</evidence>
<evidence type="ECO:0000256" key="5">
    <source>
        <dbReference type="ARBA" id="ARBA00022989"/>
    </source>
</evidence>
<evidence type="ECO:0000256" key="2">
    <source>
        <dbReference type="ARBA" id="ARBA00022475"/>
    </source>
</evidence>
<keyword evidence="2 7" id="KW-1003">Cell membrane</keyword>
<dbReference type="PANTHER" id="PTHR30213">
    <property type="entry name" value="INNER MEMBRANE PROTEIN YHJD"/>
    <property type="match status" value="1"/>
</dbReference>
<dbReference type="Proteomes" id="UP000321323">
    <property type="component" value="Chromosome"/>
</dbReference>
<keyword evidence="6 7" id="KW-0472">Membrane</keyword>
<dbReference type="NCBIfam" id="TIGR00765">
    <property type="entry name" value="yihY_not_rbn"/>
    <property type="match status" value="1"/>
</dbReference>
<comment type="similarity">
    <text evidence="7">Belongs to the UPF0761 family.</text>
</comment>
<organism evidence="8 9">
    <name type="scientific">[Empedobacter] haloabium</name>
    <dbReference type="NCBI Taxonomy" id="592317"/>
    <lineage>
        <taxon>Bacteria</taxon>
        <taxon>Pseudomonadati</taxon>
        <taxon>Pseudomonadota</taxon>
        <taxon>Betaproteobacteria</taxon>
        <taxon>Burkholderiales</taxon>
        <taxon>Oxalobacteraceae</taxon>
        <taxon>Telluria group</taxon>
        <taxon>Telluria group incertae sedis</taxon>
    </lineage>
</organism>
<keyword evidence="4 7" id="KW-0812">Transmembrane</keyword>
<dbReference type="InterPro" id="IPR017039">
    <property type="entry name" value="Virul_fac_BrkB"/>
</dbReference>
<reference evidence="8 9" key="1">
    <citation type="journal article" date="2019" name="Int. J. Syst. Evol. Microbiol.">
        <title>The Draft Whole-Genome Sequence of the Antibiotic Producer Empedobacter haloabium ATCC 31962 Provides Indications for Its Taxonomic Reclassification.</title>
        <authorList>
            <person name="Miess H."/>
            <person name="Arlt P."/>
            <person name="Apel A.K."/>
            <person name="Weber T."/>
            <person name="Nieselt K."/>
            <person name="Hanssen F."/>
            <person name="Czemmel S."/>
            <person name="Nahnsen S."/>
            <person name="Gross H."/>
        </authorList>
    </citation>
    <scope>NUCLEOTIDE SEQUENCE [LARGE SCALE GENOMIC DNA]</scope>
    <source>
        <strain evidence="8 9">ATCC 31962</strain>
    </source>
</reference>
<evidence type="ECO:0000256" key="7">
    <source>
        <dbReference type="HAMAP-Rule" id="MF_00672"/>
    </source>
</evidence>
<sequence>MPSSFLSTLLSTLPQYVARSCRDGIAEVRSLSWNEIRDLFLFARRRLREESLPQVAGGLTFTTVFALVPVLTIALAVFTTFPMFKAFRTALEAYFIQSVMPKAISNTILSYLTTFAAQATRLSAVGAVTLVLTSVAMMGMIERVFNRIWRVKAERRWTRRILVYWALITLGPLVVGVSLSLSTKVFSATTSLVGDVAGALFYTVLSLVLTTAGFTFLYLAVPNRNVEWRDALAGGMLAGMAFELAKRGFAVFITQFPTYSKIYGALAALPLFLLWVYLSWMITLVGALLTAALPVVKYERWWHEPAPGSAFVDAMAVLQVLHVACRCGDTALVNASTIRARTRLGFDEMDLLLERMQAQGWVGRVKLDAPPRVQWGKHVGGDADSWVLLANTDRLTLADVYRVFVFGGMPVNAGVAYESDDPRDVLASRDAARLARQVEAAVETGLGRSLADHFGPLDCR</sequence>
<comment type="subcellular location">
    <subcellularLocation>
        <location evidence="1 7">Cell membrane</location>
        <topology evidence="1 7">Multi-pass membrane protein</topology>
    </subcellularLocation>
</comment>